<dbReference type="NCBIfam" id="TIGR03694">
    <property type="entry name" value="exosort_acyl"/>
    <property type="match status" value="1"/>
</dbReference>
<keyword evidence="1" id="KW-0012">Acyltransferase</keyword>
<sequence>MAQTSIAANFGKYFELKLAQHPDQLEQTLHIRYQVYCEEFEYEPQGRFPDKMERDEFDDRALHCLMTHRETQAPVGCIRFISADSDEDGRPLPFERFCPPTPDFGIHPRLMPKACYGELSRLAVLESFRRRRKDTKTPVSLTPNDTNETSEQRDAFPMIPVGLFMAGIAMFLRSQTDFSFALMEPRLARRLQRFGIRFIQAGQLVEHHGPRAPFVLPRETVVDSLSPDVIDLFWLVDQQLFGPRPSYEAPIAQHA</sequence>
<dbReference type="Proteomes" id="UP001597337">
    <property type="component" value="Unassembled WGS sequence"/>
</dbReference>
<dbReference type="GO" id="GO:0016746">
    <property type="term" value="F:acyltransferase activity"/>
    <property type="evidence" value="ECO:0007669"/>
    <property type="project" value="UniProtKB-KW"/>
</dbReference>
<dbReference type="SUPFAM" id="SSF55729">
    <property type="entry name" value="Acyl-CoA N-acyltransferases (Nat)"/>
    <property type="match status" value="1"/>
</dbReference>
<dbReference type="Gene3D" id="3.40.630.30">
    <property type="match status" value="1"/>
</dbReference>
<accession>A0ABW4YE97</accession>
<reference evidence="2" key="1">
    <citation type="journal article" date="2019" name="Int. J. Syst. Evol. Microbiol.">
        <title>The Global Catalogue of Microorganisms (GCM) 10K type strain sequencing project: providing services to taxonomists for standard genome sequencing and annotation.</title>
        <authorList>
            <consortium name="The Broad Institute Genomics Platform"/>
            <consortium name="The Broad Institute Genome Sequencing Center for Infectious Disease"/>
            <person name="Wu L."/>
            <person name="Ma J."/>
        </authorList>
    </citation>
    <scope>NUCLEOTIDE SEQUENCE [LARGE SCALE GENOMIC DNA]</scope>
    <source>
        <strain evidence="2">KACC 12597</strain>
    </source>
</reference>
<evidence type="ECO:0000313" key="2">
    <source>
        <dbReference type="Proteomes" id="UP001597337"/>
    </source>
</evidence>
<proteinExistence type="predicted"/>
<dbReference type="InterPro" id="IPR016181">
    <property type="entry name" value="Acyl_CoA_acyltransferase"/>
</dbReference>
<dbReference type="Pfam" id="PF13444">
    <property type="entry name" value="Acetyltransf_5"/>
    <property type="match status" value="1"/>
</dbReference>
<gene>
    <name evidence="1" type="ORF">ACFSJC_18610</name>
</gene>
<protein>
    <submittedName>
        <fullName evidence="1">PEP-CTERM/exosortase system-associated acyltransferase</fullName>
    </submittedName>
</protein>
<organism evidence="1 2">
    <name type="scientific">Thiorhodococcus fuscus</name>
    <dbReference type="NCBI Taxonomy" id="527200"/>
    <lineage>
        <taxon>Bacteria</taxon>
        <taxon>Pseudomonadati</taxon>
        <taxon>Pseudomonadota</taxon>
        <taxon>Gammaproteobacteria</taxon>
        <taxon>Chromatiales</taxon>
        <taxon>Chromatiaceae</taxon>
        <taxon>Thiorhodococcus</taxon>
    </lineage>
</organism>
<keyword evidence="1" id="KW-0808">Transferase</keyword>
<keyword evidence="2" id="KW-1185">Reference proteome</keyword>
<comment type="caution">
    <text evidence="1">The sequence shown here is derived from an EMBL/GenBank/DDBJ whole genome shotgun (WGS) entry which is preliminary data.</text>
</comment>
<dbReference type="InterPro" id="IPR022484">
    <property type="entry name" value="PEP-CTERM/exosrtase_acylTfrase"/>
</dbReference>
<dbReference type="EMBL" id="JBHUHX010000059">
    <property type="protein sequence ID" value="MFD2113864.1"/>
    <property type="molecule type" value="Genomic_DNA"/>
</dbReference>
<name>A0ABW4YE97_9GAMM</name>
<dbReference type="RefSeq" id="WP_386028698.1">
    <property type="nucleotide sequence ID" value="NZ_JBHUHX010000059.1"/>
</dbReference>
<evidence type="ECO:0000313" key="1">
    <source>
        <dbReference type="EMBL" id="MFD2113864.1"/>
    </source>
</evidence>